<keyword evidence="1" id="KW-0802">TPR repeat</keyword>
<dbReference type="Gene3D" id="1.25.40.10">
    <property type="entry name" value="Tetratricopeptide repeat domain"/>
    <property type="match status" value="2"/>
</dbReference>
<evidence type="ECO:0008006" key="4">
    <source>
        <dbReference type="Google" id="ProtNLM"/>
    </source>
</evidence>
<feature type="repeat" description="TPR" evidence="1">
    <location>
        <begin position="314"/>
        <end position="347"/>
    </location>
</feature>
<dbReference type="PROSITE" id="PS50005">
    <property type="entry name" value="TPR"/>
    <property type="match status" value="1"/>
</dbReference>
<evidence type="ECO:0000256" key="1">
    <source>
        <dbReference type="PROSITE-ProRule" id="PRU00339"/>
    </source>
</evidence>
<gene>
    <name evidence="2" type="ORF">NE848_08255</name>
</gene>
<dbReference type="InterPro" id="IPR011990">
    <property type="entry name" value="TPR-like_helical_dom_sf"/>
</dbReference>
<keyword evidence="3" id="KW-1185">Reference proteome</keyword>
<dbReference type="EMBL" id="JAMSCK010000003">
    <property type="protein sequence ID" value="MCM8569368.1"/>
    <property type="molecule type" value="Genomic_DNA"/>
</dbReference>
<dbReference type="Pfam" id="PF13181">
    <property type="entry name" value="TPR_8"/>
    <property type="match status" value="2"/>
</dbReference>
<accession>A0ABT0Z1V1</accession>
<protein>
    <recommendedName>
        <fullName evidence="4">Tetratricopeptide repeat protein</fullName>
    </recommendedName>
</protein>
<dbReference type="SUPFAM" id="SSF48452">
    <property type="entry name" value="TPR-like"/>
    <property type="match status" value="2"/>
</dbReference>
<comment type="caution">
    <text evidence="2">The sequence shown here is derived from an EMBL/GenBank/DDBJ whole genome shotgun (WGS) entry which is preliminary data.</text>
</comment>
<evidence type="ECO:0000313" key="3">
    <source>
        <dbReference type="Proteomes" id="UP001155077"/>
    </source>
</evidence>
<proteinExistence type="predicted"/>
<evidence type="ECO:0000313" key="2">
    <source>
        <dbReference type="EMBL" id="MCM8569368.1"/>
    </source>
</evidence>
<sequence>MKLYFIIILIIMASPVKSQTYLLKKDLIERDRKDFLGCIKEVFDTEESISFNLGTGDLKSSLIEIENDTPVSTEYLDKLKDSLSRNPSDFKLLMEIGEYYYNIEDKNNSKKYYSRALEHLEASHSDEDLASFYCNRSIIKSKLGIQGFVEDAEKALSLNPNEVTTLSFYPMYLISKREFDKAKTFLENSLVEDRPVPESSIMFLALINLLEHSEEIYKAYNDPGLNEEFKQTHYEELIDWSSVRIYLPKLKDGQTRENLERLLNFYNLLAKVLFSDKNEKGQIIFTFSQIEIKQIKELKSWLISSLDNKTLNKYTAYKCLGIISFCLGDEENAIVYYQKALHSFPKNKPKTVFNPDEAYAILLFFYRQFGKNTDYENLLLKKISGARIKNISDYINLSKFYITEDQIEKARFYINEAEKINSENFDVCRLKAHLGYIEGTEIIREGLYMNKAFRFIKDDDDAYRFYLQSAIYHMLNEDPKEAFNNLITIKENRENCETCDRLLTEYFKIE</sequence>
<organism evidence="2 3">
    <name type="scientific">Gramella jeungdoensis</name>
    <dbReference type="NCBI Taxonomy" id="708091"/>
    <lineage>
        <taxon>Bacteria</taxon>
        <taxon>Pseudomonadati</taxon>
        <taxon>Bacteroidota</taxon>
        <taxon>Flavobacteriia</taxon>
        <taxon>Flavobacteriales</taxon>
        <taxon>Flavobacteriaceae</taxon>
        <taxon>Christiangramia</taxon>
    </lineage>
</organism>
<name>A0ABT0Z1V1_9FLAO</name>
<dbReference type="RefSeq" id="WP_252112362.1">
    <property type="nucleotide sequence ID" value="NZ_JAMSCK010000003.1"/>
</dbReference>
<dbReference type="InterPro" id="IPR019734">
    <property type="entry name" value="TPR_rpt"/>
</dbReference>
<dbReference type="Proteomes" id="UP001155077">
    <property type="component" value="Unassembled WGS sequence"/>
</dbReference>
<dbReference type="SMART" id="SM00028">
    <property type="entry name" value="TPR"/>
    <property type="match status" value="3"/>
</dbReference>
<reference evidence="2" key="1">
    <citation type="submission" date="2022-06" db="EMBL/GenBank/DDBJ databases">
        <title>Gramella sediminis sp. nov., isolated from deep-sea sediment of the Indian Ocean.</title>
        <authorList>
            <person name="Yang L."/>
        </authorList>
    </citation>
    <scope>NUCLEOTIDE SEQUENCE</scope>
    <source>
        <strain evidence="2">HMD3159</strain>
    </source>
</reference>